<protein>
    <submittedName>
        <fullName evidence="2">Uncharacterized protein</fullName>
    </submittedName>
</protein>
<evidence type="ECO:0000313" key="3">
    <source>
        <dbReference type="Proteomes" id="UP001596106"/>
    </source>
</evidence>
<comment type="caution">
    <text evidence="2">The sequence shown here is derived from an EMBL/GenBank/DDBJ whole genome shotgun (WGS) entry which is preliminary data.</text>
</comment>
<evidence type="ECO:0000313" key="2">
    <source>
        <dbReference type="EMBL" id="MFC5411548.1"/>
    </source>
</evidence>
<gene>
    <name evidence="2" type="ORF">ACFPMF_19665</name>
</gene>
<reference evidence="3" key="1">
    <citation type="journal article" date="2019" name="Int. J. Syst. Evol. Microbiol.">
        <title>The Global Catalogue of Microorganisms (GCM) 10K type strain sequencing project: providing services to taxonomists for standard genome sequencing and annotation.</title>
        <authorList>
            <consortium name="The Broad Institute Genomics Platform"/>
            <consortium name="The Broad Institute Genome Sequencing Center for Infectious Disease"/>
            <person name="Wu L."/>
            <person name="Ma J."/>
        </authorList>
    </citation>
    <scope>NUCLEOTIDE SEQUENCE [LARGE SCALE GENOMIC DNA]</scope>
    <source>
        <strain evidence="3">CCUG 55250</strain>
    </source>
</reference>
<evidence type="ECO:0000256" key="1">
    <source>
        <dbReference type="SAM" id="MobiDB-lite"/>
    </source>
</evidence>
<feature type="region of interest" description="Disordered" evidence="1">
    <location>
        <begin position="1"/>
        <end position="50"/>
    </location>
</feature>
<name>A0ABW0IFM5_9BACT</name>
<dbReference type="Proteomes" id="UP001596106">
    <property type="component" value="Unassembled WGS sequence"/>
</dbReference>
<sequence>MTAQPEPGNEWGEGRSEQGTAAPLRALNRKKAPLRMDGKAVGWKRSRQAG</sequence>
<dbReference type="RefSeq" id="WP_379848440.1">
    <property type="nucleotide sequence ID" value="NZ_JBHSMA010000007.1"/>
</dbReference>
<proteinExistence type="predicted"/>
<keyword evidence="3" id="KW-1185">Reference proteome</keyword>
<dbReference type="EMBL" id="JBHSMA010000007">
    <property type="protein sequence ID" value="MFC5411548.1"/>
    <property type="molecule type" value="Genomic_DNA"/>
</dbReference>
<organism evidence="2 3">
    <name type="scientific">Larkinella bovis</name>
    <dbReference type="NCBI Taxonomy" id="683041"/>
    <lineage>
        <taxon>Bacteria</taxon>
        <taxon>Pseudomonadati</taxon>
        <taxon>Bacteroidota</taxon>
        <taxon>Cytophagia</taxon>
        <taxon>Cytophagales</taxon>
        <taxon>Spirosomataceae</taxon>
        <taxon>Larkinella</taxon>
    </lineage>
</organism>
<accession>A0ABW0IFM5</accession>